<keyword evidence="1" id="KW-1133">Transmembrane helix</keyword>
<keyword evidence="1" id="KW-0812">Transmembrane</keyword>
<dbReference type="Proteomes" id="UP000037046">
    <property type="component" value="Unassembled WGS sequence"/>
</dbReference>
<dbReference type="RefSeq" id="WP_050664435.1">
    <property type="nucleotide sequence ID" value="NZ_CP118494.1"/>
</dbReference>
<evidence type="ECO:0000313" key="3">
    <source>
        <dbReference type="Proteomes" id="UP000037046"/>
    </source>
</evidence>
<dbReference type="PATRIC" id="fig|74031.6.peg.3729"/>
<feature type="transmembrane region" description="Helical" evidence="1">
    <location>
        <begin position="7"/>
        <end position="30"/>
    </location>
</feature>
<protein>
    <submittedName>
        <fullName evidence="2">Uncharacterized protein</fullName>
    </submittedName>
</protein>
<dbReference type="OrthoDB" id="48209at2"/>
<evidence type="ECO:0000313" key="2">
    <source>
        <dbReference type="EMBL" id="KNX39838.1"/>
    </source>
</evidence>
<feature type="transmembrane region" description="Helical" evidence="1">
    <location>
        <begin position="85"/>
        <end position="103"/>
    </location>
</feature>
<accession>A0A0L6CQK9</accession>
<feature type="transmembrane region" description="Helical" evidence="1">
    <location>
        <begin position="55"/>
        <end position="73"/>
    </location>
</feature>
<sequence length="182" mass="19493">MSSRTRSILIFELGGAAFMVAVGSAMHFLFELAGGWPPLALIAAVNESIWEHLKLAFWPGLFWVGAAPLPAGLRRREVLAAKAPGLLLTAVLIVAVFTTYVTILGHNLLALDIGTFVFAIVIGQALSGFLLIGGVFQRRAFIRAGLGLLGLQIIAYGLFTYIPPNHWLFIEASSGLRGIPVP</sequence>
<dbReference type="Pfam" id="PF20122">
    <property type="entry name" value="DUF6512"/>
    <property type="match status" value="1"/>
</dbReference>
<dbReference type="STRING" id="74031.SAMN04488077_103164"/>
<gene>
    <name evidence="2" type="ORF">ROTO_36320</name>
</gene>
<dbReference type="AlphaFoldDB" id="A0A0L6CQK9"/>
<dbReference type="InterPro" id="IPR045407">
    <property type="entry name" value="DUF6512"/>
</dbReference>
<comment type="caution">
    <text evidence="2">The sequence shown here is derived from an EMBL/GenBank/DDBJ whole genome shotgun (WGS) entry which is preliminary data.</text>
</comment>
<proteinExistence type="predicted"/>
<organism evidence="2 3">
    <name type="scientific">Roseovarius tolerans</name>
    <dbReference type="NCBI Taxonomy" id="74031"/>
    <lineage>
        <taxon>Bacteria</taxon>
        <taxon>Pseudomonadati</taxon>
        <taxon>Pseudomonadota</taxon>
        <taxon>Alphaproteobacteria</taxon>
        <taxon>Rhodobacterales</taxon>
        <taxon>Roseobacteraceae</taxon>
        <taxon>Roseovarius</taxon>
    </lineage>
</organism>
<reference evidence="3" key="1">
    <citation type="submission" date="2015-07" db="EMBL/GenBank/DDBJ databases">
        <title>Draft Genome Sequence of Roseovarius tolerans EL-164, a producer of N-Acylated Alanine Methyl Esters (NAMEs).</title>
        <authorList>
            <person name="Voget S."/>
            <person name="Bruns H."/>
            <person name="Wagner-Doebler I."/>
            <person name="Schulz S."/>
            <person name="Daniel R."/>
        </authorList>
    </citation>
    <scope>NUCLEOTIDE SEQUENCE [LARGE SCALE GENOMIC DNA]</scope>
    <source>
        <strain evidence="3">EL-164</strain>
    </source>
</reference>
<dbReference type="EMBL" id="LGVV01000097">
    <property type="protein sequence ID" value="KNX39838.1"/>
    <property type="molecule type" value="Genomic_DNA"/>
</dbReference>
<keyword evidence="3" id="KW-1185">Reference proteome</keyword>
<name>A0A0L6CQK9_9RHOB</name>
<feature type="transmembrane region" description="Helical" evidence="1">
    <location>
        <begin position="140"/>
        <end position="159"/>
    </location>
</feature>
<evidence type="ECO:0000256" key="1">
    <source>
        <dbReference type="SAM" id="Phobius"/>
    </source>
</evidence>
<feature type="transmembrane region" description="Helical" evidence="1">
    <location>
        <begin position="109"/>
        <end position="133"/>
    </location>
</feature>
<keyword evidence="1" id="KW-0472">Membrane</keyword>